<dbReference type="EC" id="2.7.11.1" evidence="1"/>
<evidence type="ECO:0000259" key="11">
    <source>
        <dbReference type="PROSITE" id="PS50011"/>
    </source>
</evidence>
<dbReference type="GO" id="GO:0004674">
    <property type="term" value="F:protein serine/threonine kinase activity"/>
    <property type="evidence" value="ECO:0007669"/>
    <property type="project" value="UniProtKB-KW"/>
</dbReference>
<organism evidence="13 14">
    <name type="scientific">Jatropha curcas</name>
    <name type="common">Barbados nut</name>
    <dbReference type="NCBI Taxonomy" id="180498"/>
    <lineage>
        <taxon>Eukaryota</taxon>
        <taxon>Viridiplantae</taxon>
        <taxon>Streptophyta</taxon>
        <taxon>Embryophyta</taxon>
        <taxon>Tracheophyta</taxon>
        <taxon>Spermatophyta</taxon>
        <taxon>Magnoliopsida</taxon>
        <taxon>eudicotyledons</taxon>
        <taxon>Gunneridae</taxon>
        <taxon>Pentapetalae</taxon>
        <taxon>rosids</taxon>
        <taxon>fabids</taxon>
        <taxon>Malpighiales</taxon>
        <taxon>Euphorbiaceae</taxon>
        <taxon>Crotonoideae</taxon>
        <taxon>Jatropheae</taxon>
        <taxon>Jatropha</taxon>
    </lineage>
</organism>
<dbReference type="Gene3D" id="3.10.50.10">
    <property type="match status" value="2"/>
</dbReference>
<dbReference type="InterPro" id="IPR001245">
    <property type="entry name" value="Ser-Thr/Tyr_kinase_cat_dom"/>
</dbReference>
<dbReference type="Gene3D" id="1.10.510.10">
    <property type="entry name" value="Transferase(Phosphotransferase) domain 1"/>
    <property type="match status" value="1"/>
</dbReference>
<dbReference type="PANTHER" id="PTHR27002:SF559">
    <property type="entry name" value="CYSTEINE-RICH RLK (RECEPTOR-LIKE KINASE) PROTEIN"/>
    <property type="match status" value="1"/>
</dbReference>
<dbReference type="GO" id="GO:0005886">
    <property type="term" value="C:plasma membrane"/>
    <property type="evidence" value="ECO:0007669"/>
    <property type="project" value="TreeGrafter"/>
</dbReference>
<evidence type="ECO:0000259" key="12">
    <source>
        <dbReference type="PROSITE" id="PS51910"/>
    </source>
</evidence>
<evidence type="ECO:0000256" key="4">
    <source>
        <dbReference type="ARBA" id="ARBA00022741"/>
    </source>
</evidence>
<evidence type="ECO:0000256" key="6">
    <source>
        <dbReference type="ARBA" id="ARBA00022840"/>
    </source>
</evidence>
<dbReference type="InterPro" id="IPR017853">
    <property type="entry name" value="GH"/>
</dbReference>
<dbReference type="GO" id="GO:0005975">
    <property type="term" value="P:carbohydrate metabolic process"/>
    <property type="evidence" value="ECO:0007669"/>
    <property type="project" value="InterPro"/>
</dbReference>
<dbReference type="STRING" id="180498.A0A067KUL1"/>
<evidence type="ECO:0000256" key="8">
    <source>
        <dbReference type="ARBA" id="ARBA00048679"/>
    </source>
</evidence>
<keyword evidence="9" id="KW-0812">Transmembrane</keyword>
<dbReference type="SMART" id="SM00636">
    <property type="entry name" value="Glyco_18"/>
    <property type="match status" value="1"/>
</dbReference>
<dbReference type="InterPro" id="IPR000719">
    <property type="entry name" value="Prot_kinase_dom"/>
</dbReference>
<dbReference type="InterPro" id="IPR011583">
    <property type="entry name" value="Chitinase_II/V-like_cat"/>
</dbReference>
<dbReference type="FunFam" id="3.30.200.20:FF:000924">
    <property type="entry name" value="Uncharacterized protein"/>
    <property type="match status" value="1"/>
</dbReference>
<evidence type="ECO:0000256" key="7">
    <source>
        <dbReference type="ARBA" id="ARBA00047899"/>
    </source>
</evidence>
<reference evidence="13 14" key="1">
    <citation type="journal article" date="2014" name="PLoS ONE">
        <title>Global Analysis of Gene Expression Profiles in Physic Nut (Jatropha curcas L.) Seedlings Exposed to Salt Stress.</title>
        <authorList>
            <person name="Zhang L."/>
            <person name="Zhang C."/>
            <person name="Wu P."/>
            <person name="Chen Y."/>
            <person name="Li M."/>
            <person name="Jiang H."/>
            <person name="Wu G."/>
        </authorList>
    </citation>
    <scope>NUCLEOTIDE SEQUENCE [LARGE SCALE GENOMIC DNA]</scope>
    <source>
        <strain evidence="14">cv. GZQX0401</strain>
        <tissue evidence="13">Young leaves</tissue>
    </source>
</reference>
<dbReference type="Gene3D" id="3.30.200.20">
    <property type="entry name" value="Phosphorylase Kinase, domain 1"/>
    <property type="match status" value="1"/>
</dbReference>
<dbReference type="Proteomes" id="UP000027138">
    <property type="component" value="Unassembled WGS sequence"/>
</dbReference>
<dbReference type="SUPFAM" id="SSF51445">
    <property type="entry name" value="(Trans)glycosidases"/>
    <property type="match status" value="1"/>
</dbReference>
<keyword evidence="6" id="KW-0067">ATP-binding</keyword>
<evidence type="ECO:0000256" key="10">
    <source>
        <dbReference type="SAM" id="SignalP"/>
    </source>
</evidence>
<dbReference type="InterPro" id="IPR001223">
    <property type="entry name" value="Glyco_hydro18_cat"/>
</dbReference>
<feature type="transmembrane region" description="Helical" evidence="9">
    <location>
        <begin position="386"/>
        <end position="410"/>
    </location>
</feature>
<dbReference type="PROSITE" id="PS50011">
    <property type="entry name" value="PROTEIN_KINASE_DOM"/>
    <property type="match status" value="1"/>
</dbReference>
<dbReference type="FunFam" id="1.10.510.10:FF:001023">
    <property type="entry name" value="Os07g0541700 protein"/>
    <property type="match status" value="1"/>
</dbReference>
<sequence>MAIKTTVALLIFLITLNFHFLEAKDWIKAAYYDSSSNLPASEVNSALFTHIFYAFVAINTSTYQLSFPFSTESSLSTFTVNIKRNNPSVIPVLSIGLGYGDYSPFSSMVSKPSYRKSFIKSSMKKARFYGFGGLDLCWVWPNTTSDMENIGVLLDEWREAINFESRNSTVTSEPKLILTMAIYRQPTIADTSFPVESMQRNLDWANLIAYDYHLPLKENITVNYFSIKSIWINFDDVEVIQTKILYAKTKGLLGYNAFQLGNDDDNWELSRAGKLSFGDTAVDEYQYQNAPNLQIFKFSEIKAATGNFSCENRLGEALTMDVNYFSIKSIWINFDDVEVIQTKILYAKTKGLLGYNAFQLGNDDDNWELSRAAYEVGEVHERKKHLWIRVSIPIAMITLLILLGFLSYYIKSRKLESKGKLSFGDTAVDEYQYQNAPNLQIFKFSEIKAATGNFSCENRLGEGGYGPVYKVNFNKSFILGASYKGKLAKGGEIAVKRLSKTSHQGFKEFMNEVKLTAKLQHVNLIRLLGFCTDRGEKMLIYEYMPNKSLDFYLFDQKRRLELNLERRVHIIEGIAQGLMYLQEYSNLTIIHRDIKASNILLDDEMKPKISDFGMARILQKESNEAKTGQIVGT</sequence>
<feature type="signal peptide" evidence="10">
    <location>
        <begin position="1"/>
        <end position="23"/>
    </location>
</feature>
<dbReference type="PROSITE" id="PS00108">
    <property type="entry name" value="PROTEIN_KINASE_ST"/>
    <property type="match status" value="1"/>
</dbReference>
<accession>A0A067KUL1</accession>
<proteinExistence type="predicted"/>
<evidence type="ECO:0000256" key="3">
    <source>
        <dbReference type="ARBA" id="ARBA00022679"/>
    </source>
</evidence>
<keyword evidence="4" id="KW-0547">Nucleotide-binding</keyword>
<dbReference type="GO" id="GO:0005524">
    <property type="term" value="F:ATP binding"/>
    <property type="evidence" value="ECO:0007669"/>
    <property type="project" value="UniProtKB-KW"/>
</dbReference>
<keyword evidence="9" id="KW-0472">Membrane</keyword>
<keyword evidence="5" id="KW-0418">Kinase</keyword>
<dbReference type="SMART" id="SM00220">
    <property type="entry name" value="S_TKc"/>
    <property type="match status" value="1"/>
</dbReference>
<keyword evidence="2" id="KW-0723">Serine/threonine-protein kinase</keyword>
<keyword evidence="14" id="KW-1185">Reference proteome</keyword>
<evidence type="ECO:0000256" key="5">
    <source>
        <dbReference type="ARBA" id="ARBA00022777"/>
    </source>
</evidence>
<evidence type="ECO:0000256" key="9">
    <source>
        <dbReference type="SAM" id="Phobius"/>
    </source>
</evidence>
<keyword evidence="3" id="KW-0808">Transferase</keyword>
<evidence type="ECO:0000256" key="2">
    <source>
        <dbReference type="ARBA" id="ARBA00022527"/>
    </source>
</evidence>
<dbReference type="PANTHER" id="PTHR27002">
    <property type="entry name" value="RECEPTOR-LIKE SERINE/THREONINE-PROTEIN KINASE SD1-8"/>
    <property type="match status" value="1"/>
</dbReference>
<evidence type="ECO:0000313" key="13">
    <source>
        <dbReference type="EMBL" id="KDP38653.1"/>
    </source>
</evidence>
<dbReference type="InterPro" id="IPR008271">
    <property type="entry name" value="Ser/Thr_kinase_AS"/>
</dbReference>
<dbReference type="InterPro" id="IPR029070">
    <property type="entry name" value="Chitinase_insertion_sf"/>
</dbReference>
<dbReference type="Pfam" id="PF07714">
    <property type="entry name" value="PK_Tyr_Ser-Thr"/>
    <property type="match status" value="1"/>
</dbReference>
<dbReference type="AlphaFoldDB" id="A0A067KUL1"/>
<dbReference type="GO" id="GO:0008061">
    <property type="term" value="F:chitin binding"/>
    <property type="evidence" value="ECO:0007669"/>
    <property type="project" value="InterPro"/>
</dbReference>
<dbReference type="PROSITE" id="PS51910">
    <property type="entry name" value="GH18_2"/>
    <property type="match status" value="1"/>
</dbReference>
<dbReference type="EMBL" id="KK914358">
    <property type="protein sequence ID" value="KDP38653.1"/>
    <property type="molecule type" value="Genomic_DNA"/>
</dbReference>
<evidence type="ECO:0000313" key="14">
    <source>
        <dbReference type="Proteomes" id="UP000027138"/>
    </source>
</evidence>
<evidence type="ECO:0000256" key="1">
    <source>
        <dbReference type="ARBA" id="ARBA00012513"/>
    </source>
</evidence>
<dbReference type="InterPro" id="IPR011009">
    <property type="entry name" value="Kinase-like_dom_sf"/>
</dbReference>
<gene>
    <name evidence="13" type="ORF">JCGZ_04006</name>
</gene>
<comment type="catalytic activity">
    <reaction evidence="8">
        <text>L-seryl-[protein] + ATP = O-phospho-L-seryl-[protein] + ADP + H(+)</text>
        <dbReference type="Rhea" id="RHEA:17989"/>
        <dbReference type="Rhea" id="RHEA-COMP:9863"/>
        <dbReference type="Rhea" id="RHEA-COMP:11604"/>
        <dbReference type="ChEBI" id="CHEBI:15378"/>
        <dbReference type="ChEBI" id="CHEBI:29999"/>
        <dbReference type="ChEBI" id="CHEBI:30616"/>
        <dbReference type="ChEBI" id="CHEBI:83421"/>
        <dbReference type="ChEBI" id="CHEBI:456216"/>
        <dbReference type="EC" id="2.7.11.1"/>
    </reaction>
</comment>
<feature type="domain" description="GH18" evidence="12">
    <location>
        <begin position="26"/>
        <end position="280"/>
    </location>
</feature>
<comment type="catalytic activity">
    <reaction evidence="7">
        <text>L-threonyl-[protein] + ATP = O-phospho-L-threonyl-[protein] + ADP + H(+)</text>
        <dbReference type="Rhea" id="RHEA:46608"/>
        <dbReference type="Rhea" id="RHEA-COMP:11060"/>
        <dbReference type="Rhea" id="RHEA-COMP:11605"/>
        <dbReference type="ChEBI" id="CHEBI:15378"/>
        <dbReference type="ChEBI" id="CHEBI:30013"/>
        <dbReference type="ChEBI" id="CHEBI:30616"/>
        <dbReference type="ChEBI" id="CHEBI:61977"/>
        <dbReference type="ChEBI" id="CHEBI:456216"/>
        <dbReference type="EC" id="2.7.11.1"/>
    </reaction>
</comment>
<dbReference type="OrthoDB" id="73875at2759"/>
<keyword evidence="9" id="KW-1133">Transmembrane helix</keyword>
<protein>
    <recommendedName>
        <fullName evidence="1">non-specific serine/threonine protein kinase</fullName>
        <ecNumber evidence="1">2.7.11.1</ecNumber>
    </recommendedName>
</protein>
<feature type="domain" description="Protein kinase" evidence="11">
    <location>
        <begin position="454"/>
        <end position="633"/>
    </location>
</feature>
<feature type="chain" id="PRO_5001639902" description="non-specific serine/threonine protein kinase" evidence="10">
    <location>
        <begin position="24"/>
        <end position="633"/>
    </location>
</feature>
<dbReference type="SUPFAM" id="SSF56112">
    <property type="entry name" value="Protein kinase-like (PK-like)"/>
    <property type="match status" value="1"/>
</dbReference>
<name>A0A067KUL1_JATCU</name>
<keyword evidence="10" id="KW-0732">Signal</keyword>
<dbReference type="Gene3D" id="3.20.20.80">
    <property type="entry name" value="Glycosidases"/>
    <property type="match status" value="3"/>
</dbReference>
<dbReference type="Pfam" id="PF00704">
    <property type="entry name" value="Glyco_hydro_18"/>
    <property type="match status" value="1"/>
</dbReference>